<proteinExistence type="predicted"/>
<name>A0A0K2TYR2_LEPSM</name>
<reference evidence="1" key="1">
    <citation type="submission" date="2014-05" db="EMBL/GenBank/DDBJ databases">
        <authorList>
            <person name="Chronopoulou M."/>
        </authorList>
    </citation>
    <scope>NUCLEOTIDE SEQUENCE</scope>
    <source>
        <tissue evidence="1">Whole organism</tissue>
    </source>
</reference>
<organism evidence="1">
    <name type="scientific">Lepeophtheirus salmonis</name>
    <name type="common">Salmon louse</name>
    <name type="synonym">Caligus salmonis</name>
    <dbReference type="NCBI Taxonomy" id="72036"/>
    <lineage>
        <taxon>Eukaryota</taxon>
        <taxon>Metazoa</taxon>
        <taxon>Ecdysozoa</taxon>
        <taxon>Arthropoda</taxon>
        <taxon>Crustacea</taxon>
        <taxon>Multicrustacea</taxon>
        <taxon>Hexanauplia</taxon>
        <taxon>Copepoda</taxon>
        <taxon>Siphonostomatoida</taxon>
        <taxon>Caligidae</taxon>
        <taxon>Lepeophtheirus</taxon>
    </lineage>
</organism>
<protein>
    <submittedName>
        <fullName evidence="1">Uncharacterized protein</fullName>
    </submittedName>
</protein>
<dbReference type="AlphaFoldDB" id="A0A0K2TYR2"/>
<evidence type="ECO:0000313" key="1">
    <source>
        <dbReference type="EMBL" id="CDW30985.1"/>
    </source>
</evidence>
<sequence length="48" mass="5699">MWRPCVSISCCIRQAKLLKAVANRFFTIFGYARNIFYAVCCTFREPFR</sequence>
<dbReference type="EMBL" id="HACA01013624">
    <property type="protein sequence ID" value="CDW30985.1"/>
    <property type="molecule type" value="Transcribed_RNA"/>
</dbReference>
<accession>A0A0K2TYR2</accession>